<proteinExistence type="predicted"/>
<feature type="transmembrane region" description="Helical" evidence="1">
    <location>
        <begin position="20"/>
        <end position="39"/>
    </location>
</feature>
<dbReference type="Proteomes" id="UP000694906">
    <property type="component" value="Unplaced"/>
</dbReference>
<keyword evidence="2" id="KW-1185">Reference proteome</keyword>
<dbReference type="RefSeq" id="XP_021114344.1">
    <property type="nucleotide sequence ID" value="XM_021258685.1"/>
</dbReference>
<gene>
    <name evidence="3" type="primary">LOC101707925</name>
</gene>
<protein>
    <submittedName>
        <fullName evidence="3">Uncharacterized protein LOC101707925 isoform X2</fullName>
    </submittedName>
</protein>
<keyword evidence="1" id="KW-1133">Transmembrane helix</keyword>
<name>A0AAX6T134_HETGA</name>
<sequence length="77" mass="9404">MEEEELENRRKRRTEVKRKMIILSVLLCGGFAILLWLMLKFPRKRIFGRLSEFLYILDWTEETQFGQHLEMDGWKSL</sequence>
<evidence type="ECO:0000256" key="1">
    <source>
        <dbReference type="SAM" id="Phobius"/>
    </source>
</evidence>
<dbReference type="AlphaFoldDB" id="A0AAX6T134"/>
<evidence type="ECO:0000313" key="3">
    <source>
        <dbReference type="RefSeq" id="XP_021114344.1"/>
    </source>
</evidence>
<keyword evidence="1" id="KW-0812">Transmembrane</keyword>
<keyword evidence="1" id="KW-0472">Membrane</keyword>
<dbReference type="GeneID" id="101707925"/>
<accession>A0AAX6T134</accession>
<organism evidence="2 3">
    <name type="scientific">Heterocephalus glaber</name>
    <name type="common">Naked mole rat</name>
    <dbReference type="NCBI Taxonomy" id="10181"/>
    <lineage>
        <taxon>Eukaryota</taxon>
        <taxon>Metazoa</taxon>
        <taxon>Chordata</taxon>
        <taxon>Craniata</taxon>
        <taxon>Vertebrata</taxon>
        <taxon>Euteleostomi</taxon>
        <taxon>Mammalia</taxon>
        <taxon>Eutheria</taxon>
        <taxon>Euarchontoglires</taxon>
        <taxon>Glires</taxon>
        <taxon>Rodentia</taxon>
        <taxon>Hystricomorpha</taxon>
        <taxon>Bathyergidae</taxon>
        <taxon>Heterocephalus</taxon>
    </lineage>
</organism>
<reference evidence="3" key="1">
    <citation type="submission" date="2025-08" db="UniProtKB">
        <authorList>
            <consortium name="RefSeq"/>
        </authorList>
    </citation>
    <scope>IDENTIFICATION</scope>
</reference>
<evidence type="ECO:0000313" key="2">
    <source>
        <dbReference type="Proteomes" id="UP000694906"/>
    </source>
</evidence>